<feature type="domain" description="NADH-Ubiquinone oxidoreductase (complex I) chain 5 N-terminal" evidence="13">
    <location>
        <begin position="65"/>
        <end position="108"/>
    </location>
</feature>
<feature type="domain" description="NADH:quinone oxidoreductase/Mrp antiporter transmembrane" evidence="12">
    <location>
        <begin position="125"/>
        <end position="411"/>
    </location>
</feature>
<feature type="transmembrane region" description="Helical" evidence="11">
    <location>
        <begin position="462"/>
        <end position="484"/>
    </location>
</feature>
<feature type="transmembrane region" description="Helical" evidence="11">
    <location>
        <begin position="504"/>
        <end position="527"/>
    </location>
</feature>
<feature type="transmembrane region" description="Helical" evidence="11">
    <location>
        <begin position="71"/>
        <end position="96"/>
    </location>
</feature>
<dbReference type="GO" id="GO:0005886">
    <property type="term" value="C:plasma membrane"/>
    <property type="evidence" value="ECO:0007669"/>
    <property type="project" value="UniProtKB-SubCell"/>
</dbReference>
<evidence type="ECO:0000256" key="3">
    <source>
        <dbReference type="ARBA" id="ARBA00022449"/>
    </source>
</evidence>
<dbReference type="PANTHER" id="PTHR43373:SF1">
    <property type="entry name" value="NA(+)_H(+) ANTIPORTER SUBUNIT A"/>
    <property type="match status" value="1"/>
</dbReference>
<name>A0A2H3L9Y5_9CHLR</name>
<feature type="transmembrane region" description="Helical" evidence="11">
    <location>
        <begin position="607"/>
        <end position="627"/>
    </location>
</feature>
<feature type="transmembrane region" description="Helical" evidence="11">
    <location>
        <begin position="277"/>
        <end position="297"/>
    </location>
</feature>
<dbReference type="GO" id="GO:0015297">
    <property type="term" value="F:antiporter activity"/>
    <property type="evidence" value="ECO:0007669"/>
    <property type="project" value="UniProtKB-KW"/>
</dbReference>
<dbReference type="InterPro" id="IPR050616">
    <property type="entry name" value="CPA3_Na-H_Antiporter_A"/>
</dbReference>
<dbReference type="EMBL" id="LYXE01000080">
    <property type="protein sequence ID" value="PDV99154.1"/>
    <property type="molecule type" value="Genomic_DNA"/>
</dbReference>
<keyword evidence="8 11" id="KW-0472">Membrane</keyword>
<keyword evidence="6 11" id="KW-1133">Transmembrane helix</keyword>
<evidence type="ECO:0000256" key="6">
    <source>
        <dbReference type="ARBA" id="ARBA00022989"/>
    </source>
</evidence>
<evidence type="ECO:0000259" key="13">
    <source>
        <dbReference type="Pfam" id="PF00662"/>
    </source>
</evidence>
<feature type="transmembrane region" description="Helical" evidence="11">
    <location>
        <begin position="207"/>
        <end position="226"/>
    </location>
</feature>
<keyword evidence="4" id="KW-1003">Cell membrane</keyword>
<evidence type="ECO:0000256" key="5">
    <source>
        <dbReference type="ARBA" id="ARBA00022692"/>
    </source>
</evidence>
<dbReference type="Pfam" id="PF20501">
    <property type="entry name" value="MbhE"/>
    <property type="match status" value="1"/>
</dbReference>
<evidence type="ECO:0000259" key="14">
    <source>
        <dbReference type="Pfam" id="PF13244"/>
    </source>
</evidence>
<gene>
    <name evidence="16" type="ORF">A9Q02_13135</name>
</gene>
<evidence type="ECO:0000256" key="2">
    <source>
        <dbReference type="ARBA" id="ARBA00022448"/>
    </source>
</evidence>
<feature type="transmembrane region" description="Helical" evidence="11">
    <location>
        <begin position="108"/>
        <end position="135"/>
    </location>
</feature>
<accession>A0A2H3L9Y5</accession>
<evidence type="ECO:0000256" key="9">
    <source>
        <dbReference type="RuleBase" id="RU000320"/>
    </source>
</evidence>
<dbReference type="PRINTS" id="PR01434">
    <property type="entry name" value="NADHDHGNASE5"/>
</dbReference>
<dbReference type="InterPro" id="IPR025383">
    <property type="entry name" value="MrpA_C/MbhD"/>
</dbReference>
<feature type="transmembrane region" description="Helical" evidence="11">
    <location>
        <begin position="29"/>
        <end position="50"/>
    </location>
</feature>
<proteinExistence type="predicted"/>
<keyword evidence="2" id="KW-0813">Transport</keyword>
<dbReference type="Pfam" id="PF00361">
    <property type="entry name" value="Proton_antipo_M"/>
    <property type="match status" value="1"/>
</dbReference>
<dbReference type="InterPro" id="IPR001516">
    <property type="entry name" value="Proton_antipo_N"/>
</dbReference>
<feature type="domain" description="MrpA C-terminal/MbhE" evidence="15">
    <location>
        <begin position="691"/>
        <end position="774"/>
    </location>
</feature>
<protein>
    <submittedName>
        <fullName evidence="16">NADH dehydrogenase</fullName>
    </submittedName>
</protein>
<keyword evidence="3" id="KW-0050">Antiport</keyword>
<sequence length="830" mass="88911">MLLWIVLFALVTSPLGLLGRRTPRPLIGWGLAVLPLSLFVLLALQIPLIASGGRLDEAVPWVPAMGLELRFSLDGLGMLFALIITGIGTLIVGYAGAYMANDAGLGRFLVYMFLFMGAMLGVVLAGNILTMFVFWELTSITSYLLIGYKHDYPDARRGAQQSLLITGIGGLALLLGLLILAAAAQQVGVSVADSYRFDALIAAGEQIRQTALYAPAVALIFLGCFTKSAQFPFHFWLPGAMQAPTPASAFLHSATMVKAGIYLLARLSPALGETLLWNGTLVAVGGFTFVFGSIVAFRQYDIKALLAYTTLSMLGGLVMMIGLGGKYGAEALVTGILAHALYKSSLFMVAGIIDHEAGTRDLNKLGALRRYMPITMVVTAIALLSQMGIPILMGFVSKEWMLKAALESSLPDPWPLVALIAIVIGAVGYIIAAWRLFRNAFLGEPSPTVQTHHLVDPKWSMLLSPAVPSALSLILPLGLLPAVSSLLSPAASAVYGAPFTFELYLYRGVNTALLISLGAIALGVLFATQQQRLAAHKIIASIDGAVVFDKLIEGLLAFATGMTRMIQSGRLRTYLLYIVLVFMLFVGTPFVAYGLDDIRFVLDENLRFYEVVVTALIPIAVIATIAARSRLGAIIALGVAGAMVALIFVLFSAPDLALTQLLIEVLSTVFLLFVFSVLPSRFASLSPAWVRWRDAFIATVFGVMMAMLVLATSSNTDFPSLAPWFLANSLSEGKGTNVVNVILVDFRGFDTLGEIVVLFVAVLGIYGLLRFRRVKPDVRTSGRDAQTIMPGEDPVLAGNGASPSAEHQVSAGVEPQRLRKSITEKDANDV</sequence>
<feature type="transmembrane region" description="Helical" evidence="11">
    <location>
        <begin position="163"/>
        <end position="187"/>
    </location>
</feature>
<dbReference type="PANTHER" id="PTHR43373">
    <property type="entry name" value="NA(+)/H(+) ANTIPORTER SUBUNIT"/>
    <property type="match status" value="1"/>
</dbReference>
<dbReference type="OrthoDB" id="9807568at2"/>
<feature type="transmembrane region" description="Helical" evidence="11">
    <location>
        <begin position="331"/>
        <end position="353"/>
    </location>
</feature>
<feature type="compositionally biased region" description="Basic and acidic residues" evidence="10">
    <location>
        <begin position="821"/>
        <end position="830"/>
    </location>
</feature>
<feature type="transmembrane region" description="Helical" evidence="11">
    <location>
        <begin position="751"/>
        <end position="769"/>
    </location>
</feature>
<dbReference type="AlphaFoldDB" id="A0A2H3L9Y5"/>
<evidence type="ECO:0000259" key="15">
    <source>
        <dbReference type="Pfam" id="PF20501"/>
    </source>
</evidence>
<feature type="transmembrane region" description="Helical" evidence="11">
    <location>
        <begin position="634"/>
        <end position="653"/>
    </location>
</feature>
<evidence type="ECO:0000256" key="11">
    <source>
        <dbReference type="SAM" id="Phobius"/>
    </source>
</evidence>
<organism evidence="16 17">
    <name type="scientific">Candidatus Chloroploca asiatica</name>
    <dbReference type="NCBI Taxonomy" id="1506545"/>
    <lineage>
        <taxon>Bacteria</taxon>
        <taxon>Bacillati</taxon>
        <taxon>Chloroflexota</taxon>
        <taxon>Chloroflexia</taxon>
        <taxon>Chloroflexales</taxon>
        <taxon>Chloroflexineae</taxon>
        <taxon>Oscillochloridaceae</taxon>
        <taxon>Candidatus Chloroploca</taxon>
    </lineage>
</organism>
<dbReference type="RefSeq" id="WP_097652276.1">
    <property type="nucleotide sequence ID" value="NZ_LYXE01000080.1"/>
</dbReference>
<keyword evidence="5 9" id="KW-0812">Transmembrane</keyword>
<evidence type="ECO:0000256" key="4">
    <source>
        <dbReference type="ARBA" id="ARBA00022475"/>
    </source>
</evidence>
<evidence type="ECO:0000256" key="7">
    <source>
        <dbReference type="ARBA" id="ARBA00023065"/>
    </source>
</evidence>
<dbReference type="InterPro" id="IPR001750">
    <property type="entry name" value="ND/Mrp_TM"/>
</dbReference>
<dbReference type="Pfam" id="PF13244">
    <property type="entry name" value="MbhD"/>
    <property type="match status" value="1"/>
</dbReference>
<evidence type="ECO:0000313" key="16">
    <source>
        <dbReference type="EMBL" id="PDV99154.1"/>
    </source>
</evidence>
<dbReference type="InterPro" id="IPR046806">
    <property type="entry name" value="MrpA_C/MbhE"/>
</dbReference>
<feature type="transmembrane region" description="Helical" evidence="11">
    <location>
        <begin position="665"/>
        <end position="683"/>
    </location>
</feature>
<dbReference type="GO" id="GO:0006811">
    <property type="term" value="P:monoatomic ion transport"/>
    <property type="evidence" value="ECO:0007669"/>
    <property type="project" value="UniProtKB-KW"/>
</dbReference>
<evidence type="ECO:0000256" key="1">
    <source>
        <dbReference type="ARBA" id="ARBA00004651"/>
    </source>
</evidence>
<dbReference type="Pfam" id="PF00662">
    <property type="entry name" value="Proton_antipo_N"/>
    <property type="match status" value="1"/>
</dbReference>
<feature type="transmembrane region" description="Helical" evidence="11">
    <location>
        <begin position="416"/>
        <end position="437"/>
    </location>
</feature>
<keyword evidence="17" id="KW-1185">Reference proteome</keyword>
<keyword evidence="7" id="KW-0406">Ion transport</keyword>
<feature type="transmembrane region" description="Helical" evidence="11">
    <location>
        <begin position="374"/>
        <end position="396"/>
    </location>
</feature>
<evidence type="ECO:0000256" key="10">
    <source>
        <dbReference type="SAM" id="MobiDB-lite"/>
    </source>
</evidence>
<evidence type="ECO:0000256" key="8">
    <source>
        <dbReference type="ARBA" id="ARBA00023136"/>
    </source>
</evidence>
<dbReference type="Proteomes" id="UP000220922">
    <property type="component" value="Unassembled WGS sequence"/>
</dbReference>
<evidence type="ECO:0000313" key="17">
    <source>
        <dbReference type="Proteomes" id="UP000220922"/>
    </source>
</evidence>
<comment type="caution">
    <text evidence="16">The sequence shown here is derived from an EMBL/GenBank/DDBJ whole genome shotgun (WGS) entry which is preliminary data.</text>
</comment>
<feature type="region of interest" description="Disordered" evidence="10">
    <location>
        <begin position="782"/>
        <end position="830"/>
    </location>
</feature>
<feature type="transmembrane region" description="Helical" evidence="11">
    <location>
        <begin position="304"/>
        <end position="325"/>
    </location>
</feature>
<feature type="domain" description="MrpA C-terminal/MbhD" evidence="14">
    <location>
        <begin position="615"/>
        <end position="679"/>
    </location>
</feature>
<comment type="subcellular location">
    <subcellularLocation>
        <location evidence="1">Cell membrane</location>
        <topology evidence="1">Multi-pass membrane protein</topology>
    </subcellularLocation>
    <subcellularLocation>
        <location evidence="9">Membrane</location>
        <topology evidence="9">Multi-pass membrane protein</topology>
    </subcellularLocation>
</comment>
<feature type="transmembrane region" description="Helical" evidence="11">
    <location>
        <begin position="574"/>
        <end position="595"/>
    </location>
</feature>
<feature type="transmembrane region" description="Helical" evidence="11">
    <location>
        <begin position="695"/>
        <end position="714"/>
    </location>
</feature>
<reference evidence="16 17" key="1">
    <citation type="submission" date="2016-05" db="EMBL/GenBank/DDBJ databases">
        <authorList>
            <person name="Lavstsen T."/>
            <person name="Jespersen J.S."/>
        </authorList>
    </citation>
    <scope>NUCLEOTIDE SEQUENCE [LARGE SCALE GENOMIC DNA]</scope>
    <source>
        <strain evidence="16 17">B7-9</strain>
    </source>
</reference>
<evidence type="ECO:0000259" key="12">
    <source>
        <dbReference type="Pfam" id="PF00361"/>
    </source>
</evidence>